<dbReference type="AlphaFoldDB" id="X6LDH6"/>
<gene>
    <name evidence="1" type="ORF">RFI_38092</name>
</gene>
<organism evidence="1 2">
    <name type="scientific">Reticulomyxa filosa</name>
    <dbReference type="NCBI Taxonomy" id="46433"/>
    <lineage>
        <taxon>Eukaryota</taxon>
        <taxon>Sar</taxon>
        <taxon>Rhizaria</taxon>
        <taxon>Retaria</taxon>
        <taxon>Foraminifera</taxon>
        <taxon>Monothalamids</taxon>
        <taxon>Reticulomyxidae</taxon>
        <taxon>Reticulomyxa</taxon>
    </lineage>
</organism>
<reference evidence="1 2" key="1">
    <citation type="journal article" date="2013" name="Curr. Biol.">
        <title>The Genome of the Foraminiferan Reticulomyxa filosa.</title>
        <authorList>
            <person name="Glockner G."/>
            <person name="Hulsmann N."/>
            <person name="Schleicher M."/>
            <person name="Noegel A.A."/>
            <person name="Eichinger L."/>
            <person name="Gallinger C."/>
            <person name="Pawlowski J."/>
            <person name="Sierra R."/>
            <person name="Euteneuer U."/>
            <person name="Pillet L."/>
            <person name="Moustafa A."/>
            <person name="Platzer M."/>
            <person name="Groth M."/>
            <person name="Szafranski K."/>
            <person name="Schliwa M."/>
        </authorList>
    </citation>
    <scope>NUCLEOTIDE SEQUENCE [LARGE SCALE GENOMIC DNA]</scope>
</reference>
<protein>
    <submittedName>
        <fullName evidence="1">Ring finger protein</fullName>
    </submittedName>
</protein>
<dbReference type="OrthoDB" id="6142015at2759"/>
<accession>X6LDH6</accession>
<evidence type="ECO:0000313" key="2">
    <source>
        <dbReference type="Proteomes" id="UP000023152"/>
    </source>
</evidence>
<evidence type="ECO:0000313" key="1">
    <source>
        <dbReference type="EMBL" id="ETN99390.1"/>
    </source>
</evidence>
<keyword evidence="2" id="KW-1185">Reference proteome</keyword>
<proteinExistence type="predicted"/>
<dbReference type="EMBL" id="ASPP01044068">
    <property type="protein sequence ID" value="ETN99390.1"/>
    <property type="molecule type" value="Genomic_DNA"/>
</dbReference>
<sequence length="1121" mass="132741">MQDCEDKKSELFEKVIRTMENGVPKVEELNKENVGAESKKLYLNLNYCFKCELWFKRNNPMRESLFTFLNKVLTNLTKNENLLPIHVYKHLVTHLKDIKKLSSHLTKLVERPQKLVEMIQRLEEMVKEYQQFSKLIDMFKQVHNDFSIEDLPVQLKKLETESENWEVQGFIKTRNRYDQEIKLLKEHEQSMNIMVDRRDSVIFHEIWKKHKTGHQSSKNSKLLFIFDRMFQDSNKKWEDFKQDLQNGTIKYKDLEWMSIAKSNETDHIMKRLEDEMKYLFPRLNDEERKSIVNDVRIKIKKKMDLKEQLQPWIELKEVTERIKEYYPCKDEIKEDEVKEAEKKENKINEDDQWKAFVKALEKMEEITRTSEDISIKEAAECYDTCFECVGEGAKVCMETGLFKILIDCENQLKILASNTNFTNEKEFKEILHVLRENSHQDLQNLASSLECVNPVMQKLWKSNNMTDLAKAILSLSSNGQNFVEMLKKCCDTNLANIPSLVNEDNKAQIEKNMKQFKEAKTYGEWKFGTCEDMLQGNKNSELILEIVNTTWHYHEIAEKIDRVLLGVRKSELNEIEYIIGQFEECKEISAARIEFWKQGGRIHNANGEDIISASSQMNVFTNCKKIWKQRLTKWKQCYLQLRELFPALNYFRFNEIHSLIRQIDTLSSSNNRSLQEQKSIKLFLQKVKCEVTDEDVDKILQHWRNFDFDVLESYHMYDISEKEGFKECRDNIAKFGQILRPLWTYTIEKTYPIELNVGKPNLILSQDKLLLFKVLSLFESRPCIPRAEHILICNEKTMEEDVACLIFRAITNDIQMRTDMHHDSVKPLYCLIYPEELIFATLEQVCRVVHDLLLNDVQLEKLKNCFYLFTVISSDAENPLCKLLEPFHVSFPNISSQEFPKKMLSQLYRNSWTGAQSYDINIEPPWIQLYTSKRVGMGKSRVIQRDIEKIRSIHSQKDKTVKDVCVAFNGKDIDWEQTMKSLRSYYPCPDNSLIIYHLNISSCVSTQINDFLFQLLFLQHIGSNSQISQCFHVNSNMIFLIEIPSTLDDLSFDESIPNFFYLFFSVVQFPVMQVSSQNNPFEFEMEAQQVIKWARPYFDKNTRYFCIFTVFFKKIREFFLV</sequence>
<comment type="caution">
    <text evidence="1">The sequence shown here is derived from an EMBL/GenBank/DDBJ whole genome shotgun (WGS) entry which is preliminary data.</text>
</comment>
<dbReference type="Proteomes" id="UP000023152">
    <property type="component" value="Unassembled WGS sequence"/>
</dbReference>
<name>X6LDH6_RETFI</name>